<dbReference type="InterPro" id="IPR021109">
    <property type="entry name" value="Peptidase_aspartic_dom_sf"/>
</dbReference>
<evidence type="ECO:0000313" key="2">
    <source>
        <dbReference type="Proteomes" id="UP001159405"/>
    </source>
</evidence>
<evidence type="ECO:0008006" key="3">
    <source>
        <dbReference type="Google" id="ProtNLM"/>
    </source>
</evidence>
<dbReference type="SUPFAM" id="SSF50630">
    <property type="entry name" value="Acid proteases"/>
    <property type="match status" value="1"/>
</dbReference>
<proteinExistence type="predicted"/>
<protein>
    <recommendedName>
        <fullName evidence="3">Peptidase A2 domain-containing protein</fullName>
    </recommendedName>
</protein>
<dbReference type="Proteomes" id="UP001159405">
    <property type="component" value="Unassembled WGS sequence"/>
</dbReference>
<gene>
    <name evidence="1" type="ORF">PLOB_00044801</name>
</gene>
<keyword evidence="2" id="KW-1185">Reference proteome</keyword>
<dbReference type="EMBL" id="CALNXK010000077">
    <property type="protein sequence ID" value="CAH3145891.1"/>
    <property type="molecule type" value="Genomic_DNA"/>
</dbReference>
<evidence type="ECO:0000313" key="1">
    <source>
        <dbReference type="EMBL" id="CAH3145891.1"/>
    </source>
</evidence>
<reference evidence="1 2" key="1">
    <citation type="submission" date="2022-05" db="EMBL/GenBank/DDBJ databases">
        <authorList>
            <consortium name="Genoscope - CEA"/>
            <person name="William W."/>
        </authorList>
    </citation>
    <scope>NUCLEOTIDE SEQUENCE [LARGE SCALE GENOMIC DNA]</scope>
</reference>
<comment type="caution">
    <text evidence="1">The sequence shown here is derived from an EMBL/GenBank/DDBJ whole genome shotgun (WGS) entry which is preliminary data.</text>
</comment>
<dbReference type="InterPro" id="IPR001969">
    <property type="entry name" value="Aspartic_peptidase_AS"/>
</dbReference>
<name>A0ABN8PKZ3_9CNID</name>
<organism evidence="1 2">
    <name type="scientific">Porites lobata</name>
    <dbReference type="NCBI Taxonomy" id="104759"/>
    <lineage>
        <taxon>Eukaryota</taxon>
        <taxon>Metazoa</taxon>
        <taxon>Cnidaria</taxon>
        <taxon>Anthozoa</taxon>
        <taxon>Hexacorallia</taxon>
        <taxon>Scleractinia</taxon>
        <taxon>Fungiina</taxon>
        <taxon>Poritidae</taxon>
        <taxon>Porites</taxon>
    </lineage>
</organism>
<dbReference type="PROSITE" id="PS00141">
    <property type="entry name" value="ASP_PROTEASE"/>
    <property type="match status" value="1"/>
</dbReference>
<accession>A0ABN8PKZ3</accession>
<sequence>MKLYPKSDLTNSDKIFDLLQESFGEKRSVPQLLKAFYDRRQREGETLRAFSHALRELQAKIEKKSVTKSSGQDAALRDHFAENVRDPLLRKELKKFIRTHPEISFLDTREEAIRWPEEDERSCGPRPRVASSHENIHVHCLLDSGSQVSTITESFFTNHFRPRRSKLLDINQWVTLTAANGLEIPYIGYLELDFEAQGVTIPNRGVLVVRDPPDPQSRARKEAVPGLIGMNIIQRKNQEIKEPKLLEDSAWTNTLQAAGKAMTSVRGFAKIAGKSDVRIPAGMVTTVDATGYRGSQPGEDHPRRPRGSRVIMSTLSSVSRGRVKVQVANIAQEDVWLRPRERIGIMHAVAGVQDDNQAVIFFSLCQ</sequence>